<evidence type="ECO:0000259" key="5">
    <source>
        <dbReference type="Pfam" id="PF01171"/>
    </source>
</evidence>
<feature type="domain" description="tRNA(Ile)-lysidine/2-thiocytidine synthase N-terminal" evidence="5">
    <location>
        <begin position="19"/>
        <end position="73"/>
    </location>
</feature>
<protein>
    <submittedName>
        <fullName evidence="6">Lysidine-tRNA(Ile) synthetase</fullName>
    </submittedName>
</protein>
<evidence type="ECO:0000256" key="1">
    <source>
        <dbReference type="ARBA" id="ARBA00022598"/>
    </source>
</evidence>
<proteinExistence type="predicted"/>
<dbReference type="GO" id="GO:0005524">
    <property type="term" value="F:ATP binding"/>
    <property type="evidence" value="ECO:0007669"/>
    <property type="project" value="UniProtKB-KW"/>
</dbReference>
<dbReference type="InterPro" id="IPR014729">
    <property type="entry name" value="Rossmann-like_a/b/a_fold"/>
</dbReference>
<accession>A0A6L2LSM8</accession>
<reference evidence="6" key="1">
    <citation type="journal article" date="2019" name="Sci. Rep.">
        <title>Draft genome of Tanacetum cinerariifolium, the natural source of mosquito coil.</title>
        <authorList>
            <person name="Yamashiro T."/>
            <person name="Shiraishi A."/>
            <person name="Satake H."/>
            <person name="Nakayama K."/>
        </authorList>
    </citation>
    <scope>NUCLEOTIDE SEQUENCE</scope>
</reference>
<keyword evidence="4" id="KW-0067">ATP-binding</keyword>
<dbReference type="GO" id="GO:0016879">
    <property type="term" value="F:ligase activity, forming carbon-nitrogen bonds"/>
    <property type="evidence" value="ECO:0007669"/>
    <property type="project" value="InterPro"/>
</dbReference>
<keyword evidence="2" id="KW-0819">tRNA processing</keyword>
<gene>
    <name evidence="6" type="ORF">Tci_036784</name>
</gene>
<dbReference type="AlphaFoldDB" id="A0A6L2LSM8"/>
<keyword evidence="1" id="KW-0436">Ligase</keyword>
<dbReference type="Pfam" id="PF01171">
    <property type="entry name" value="ATP_bind_3"/>
    <property type="match status" value="1"/>
</dbReference>
<dbReference type="EMBL" id="BKCJ010005083">
    <property type="protein sequence ID" value="GEU64806.1"/>
    <property type="molecule type" value="Genomic_DNA"/>
</dbReference>
<dbReference type="InterPro" id="IPR011063">
    <property type="entry name" value="TilS/TtcA_N"/>
</dbReference>
<evidence type="ECO:0000256" key="4">
    <source>
        <dbReference type="ARBA" id="ARBA00022840"/>
    </source>
</evidence>
<evidence type="ECO:0000313" key="6">
    <source>
        <dbReference type="EMBL" id="GEU64806.1"/>
    </source>
</evidence>
<dbReference type="Gene3D" id="3.40.50.620">
    <property type="entry name" value="HUPs"/>
    <property type="match status" value="1"/>
</dbReference>
<dbReference type="PANTHER" id="PTHR43033">
    <property type="entry name" value="TRNA(ILE)-LYSIDINE SYNTHASE-RELATED"/>
    <property type="match status" value="1"/>
</dbReference>
<dbReference type="InterPro" id="IPR012094">
    <property type="entry name" value="tRNA_Ile_lys_synt"/>
</dbReference>
<organism evidence="6">
    <name type="scientific">Tanacetum cinerariifolium</name>
    <name type="common">Dalmatian daisy</name>
    <name type="synonym">Chrysanthemum cinerariifolium</name>
    <dbReference type="NCBI Taxonomy" id="118510"/>
    <lineage>
        <taxon>Eukaryota</taxon>
        <taxon>Viridiplantae</taxon>
        <taxon>Streptophyta</taxon>
        <taxon>Embryophyta</taxon>
        <taxon>Tracheophyta</taxon>
        <taxon>Spermatophyta</taxon>
        <taxon>Magnoliopsida</taxon>
        <taxon>eudicotyledons</taxon>
        <taxon>Gunneridae</taxon>
        <taxon>Pentapetalae</taxon>
        <taxon>asterids</taxon>
        <taxon>campanulids</taxon>
        <taxon>Asterales</taxon>
        <taxon>Asteraceae</taxon>
        <taxon>Asteroideae</taxon>
        <taxon>Anthemideae</taxon>
        <taxon>Anthemidinae</taxon>
        <taxon>Tanacetum</taxon>
    </lineage>
</organism>
<dbReference type="SUPFAM" id="SSF52402">
    <property type="entry name" value="Adenine nucleotide alpha hydrolases-like"/>
    <property type="match status" value="1"/>
</dbReference>
<sequence>MVQRRVLNLGNKFSPLAVFGIRCEIAHCEWADGKPKRGHLQEAARDMRYEQLQRICSQHRIGVLLIAHHVDDQDYLAIVACLDLLICKGSKQEWVEDPTNQKTIFARNRIRMSLGNLSSCLPMKMKSFSVGSSNGHKVSISSELDQIIENERLYTNKIVLNTSDVPFLNTSCDSILTEAKRVNIISEPTFTNICSLHKPEHENFKLKTEIMPDHESRKLVESVGAKELLHGKIGNFKERFLVPWEFIDGNDGSCCCGLSQDSVLEVRHMADAISF</sequence>
<dbReference type="PANTHER" id="PTHR43033:SF5">
    <property type="entry name" value="TRNA(ILE)-LYSIDINE SYNTHETASE"/>
    <property type="match status" value="1"/>
</dbReference>
<dbReference type="GO" id="GO:0008033">
    <property type="term" value="P:tRNA processing"/>
    <property type="evidence" value="ECO:0007669"/>
    <property type="project" value="UniProtKB-KW"/>
</dbReference>
<name>A0A6L2LSM8_TANCI</name>
<evidence type="ECO:0000256" key="2">
    <source>
        <dbReference type="ARBA" id="ARBA00022694"/>
    </source>
</evidence>
<keyword evidence="3" id="KW-0547">Nucleotide-binding</keyword>
<evidence type="ECO:0000256" key="3">
    <source>
        <dbReference type="ARBA" id="ARBA00022741"/>
    </source>
</evidence>
<comment type="caution">
    <text evidence="6">The sequence shown here is derived from an EMBL/GenBank/DDBJ whole genome shotgun (WGS) entry which is preliminary data.</text>
</comment>